<protein>
    <submittedName>
        <fullName evidence="2">Serine kinase</fullName>
    </submittedName>
</protein>
<dbReference type="GO" id="GO:0016301">
    <property type="term" value="F:kinase activity"/>
    <property type="evidence" value="ECO:0007669"/>
    <property type="project" value="UniProtKB-KW"/>
</dbReference>
<keyword evidence="2" id="KW-0418">Kinase</keyword>
<evidence type="ECO:0000259" key="1">
    <source>
        <dbReference type="Pfam" id="PF01636"/>
    </source>
</evidence>
<keyword evidence="3" id="KW-1185">Reference proteome</keyword>
<dbReference type="EMBL" id="JPRJ01000031">
    <property type="protein sequence ID" value="KFF23127.1"/>
    <property type="molecule type" value="Genomic_DNA"/>
</dbReference>
<evidence type="ECO:0000313" key="3">
    <source>
        <dbReference type="Proteomes" id="UP000028709"/>
    </source>
</evidence>
<gene>
    <name evidence="2" type="ORF">IQ37_14540</name>
</gene>
<name>A0A086B2G3_9FLAO</name>
<dbReference type="KEGG" id="cpip:CJF12_01280"/>
<sequence>MEVNNIILRFIGTENCMISPINNGLINTTYLIENNENQEKFILQKINTQVFKNPERIIHNHLTINKMLQENNYPLHITEPVSSSFKEFLVKDIEGQQWRMTGYIDNSITFLTVPSAETAFKAAQAVSSFLSIINTETLPAIEDPLPGFINFEKRITDYKNTLEHAAPDLKDKAHSEILQMNQLLDLPDRWISMVRNNQLPKRIIHADTKISNILFDQDHHPIAIIDLDTLMISTILYDFGNMIQSYTNITNEDDGKAVNNFNSEIFKAVKEGFLYHLKDQLTAEELENLDYAAQVVIYIQAVRFLTDYLDGSIYYSTAYPEHNLDRTKNQLELLKGLRRYLGVH</sequence>
<dbReference type="RefSeq" id="WP_034686242.1">
    <property type="nucleotide sequence ID" value="NZ_CP023049.2"/>
</dbReference>
<reference evidence="2 3" key="1">
    <citation type="submission" date="2014-07" db="EMBL/GenBank/DDBJ databases">
        <title>Genome of Chryseobacterium piperi CTM.</title>
        <authorList>
            <person name="Pipes S.E."/>
            <person name="Stropko S.J."/>
            <person name="Newman J.D."/>
        </authorList>
    </citation>
    <scope>NUCLEOTIDE SEQUENCE [LARGE SCALE GENOMIC DNA]</scope>
    <source>
        <strain evidence="2 3">CTM</strain>
    </source>
</reference>
<organism evidence="2 3">
    <name type="scientific">Chryseobacterium piperi</name>
    <dbReference type="NCBI Taxonomy" id="558152"/>
    <lineage>
        <taxon>Bacteria</taxon>
        <taxon>Pseudomonadati</taxon>
        <taxon>Bacteroidota</taxon>
        <taxon>Flavobacteriia</taxon>
        <taxon>Flavobacteriales</taxon>
        <taxon>Weeksellaceae</taxon>
        <taxon>Chryseobacterium group</taxon>
        <taxon>Chryseobacterium</taxon>
    </lineage>
</organism>
<dbReference type="AlphaFoldDB" id="A0A086B2G3"/>
<keyword evidence="2" id="KW-0808">Transferase</keyword>
<dbReference type="InterPro" id="IPR011009">
    <property type="entry name" value="Kinase-like_dom_sf"/>
</dbReference>
<dbReference type="Gene3D" id="3.90.1200.10">
    <property type="match status" value="1"/>
</dbReference>
<dbReference type="InterPro" id="IPR002575">
    <property type="entry name" value="Aminoglycoside_PTrfase"/>
</dbReference>
<dbReference type="STRING" id="558152.IQ37_14540"/>
<evidence type="ECO:0000313" key="2">
    <source>
        <dbReference type="EMBL" id="KFF23127.1"/>
    </source>
</evidence>
<dbReference type="PANTHER" id="PTHR21064:SF5">
    <property type="entry name" value="SLR1880 PROTEIN"/>
    <property type="match status" value="1"/>
</dbReference>
<dbReference type="Pfam" id="PF01636">
    <property type="entry name" value="APH"/>
    <property type="match status" value="1"/>
</dbReference>
<dbReference type="InterPro" id="IPR050249">
    <property type="entry name" value="Pseudomonas-type_ThrB"/>
</dbReference>
<dbReference type="eggNOG" id="COG2334">
    <property type="taxonomic scope" value="Bacteria"/>
</dbReference>
<dbReference type="OrthoDB" id="526037at2"/>
<proteinExistence type="predicted"/>
<comment type="caution">
    <text evidence="2">The sequence shown here is derived from an EMBL/GenBank/DDBJ whole genome shotgun (WGS) entry which is preliminary data.</text>
</comment>
<feature type="domain" description="Aminoglycoside phosphotransferase" evidence="1">
    <location>
        <begin position="18"/>
        <end position="248"/>
    </location>
</feature>
<dbReference type="SUPFAM" id="SSF56112">
    <property type="entry name" value="Protein kinase-like (PK-like)"/>
    <property type="match status" value="1"/>
</dbReference>
<accession>A0A086B2G3</accession>
<dbReference type="Proteomes" id="UP000028709">
    <property type="component" value="Unassembled WGS sequence"/>
</dbReference>
<dbReference type="PANTHER" id="PTHR21064">
    <property type="entry name" value="AMINOGLYCOSIDE PHOSPHOTRANSFERASE DOMAIN-CONTAINING PROTEIN-RELATED"/>
    <property type="match status" value="1"/>
</dbReference>